<keyword evidence="3" id="KW-0963">Cytoplasm</keyword>
<reference evidence="8 9" key="1">
    <citation type="submission" date="2018-06" db="EMBL/GenBank/DDBJ databases">
        <authorList>
            <consortium name="Pathogen Informatics"/>
            <person name="Doyle S."/>
        </authorList>
    </citation>
    <scope>NUCLEOTIDE SEQUENCE [LARGE SCALE GENOMIC DNA]</scope>
    <source>
        <strain evidence="8 9">NCTC13292</strain>
    </source>
</reference>
<dbReference type="Pfam" id="PF05731">
    <property type="entry name" value="TROVE"/>
    <property type="match status" value="1"/>
</dbReference>
<keyword evidence="4" id="KW-0479">Metal-binding</keyword>
<dbReference type="InterPro" id="IPR036465">
    <property type="entry name" value="vWFA_dom_sf"/>
</dbReference>
<dbReference type="AlphaFoldDB" id="A0A378J128"/>
<evidence type="ECO:0000256" key="3">
    <source>
        <dbReference type="ARBA" id="ARBA00022490"/>
    </source>
</evidence>
<dbReference type="PROSITE" id="PS50988">
    <property type="entry name" value="TROVE"/>
    <property type="match status" value="1"/>
</dbReference>
<keyword evidence="5" id="KW-0694">RNA-binding</keyword>
<dbReference type="InterPro" id="IPR056800">
    <property type="entry name" value="vWA_Ro60"/>
</dbReference>
<dbReference type="EMBL" id="UGOA01000001">
    <property type="protein sequence ID" value="STX41443.1"/>
    <property type="molecule type" value="Genomic_DNA"/>
</dbReference>
<evidence type="ECO:0000313" key="8">
    <source>
        <dbReference type="EMBL" id="STX41443.1"/>
    </source>
</evidence>
<dbReference type="SUPFAM" id="SSF53300">
    <property type="entry name" value="vWA-like"/>
    <property type="match status" value="1"/>
</dbReference>
<evidence type="ECO:0000313" key="9">
    <source>
        <dbReference type="Proteomes" id="UP000254677"/>
    </source>
</evidence>
<comment type="similarity">
    <text evidence="2">Belongs to the Ro 60 kDa family.</text>
</comment>
<evidence type="ECO:0000256" key="6">
    <source>
        <dbReference type="ARBA" id="ARBA00023274"/>
    </source>
</evidence>
<dbReference type="Gene3D" id="3.40.50.410">
    <property type="entry name" value="von Willebrand factor, type A domain"/>
    <property type="match status" value="2"/>
</dbReference>
<dbReference type="Proteomes" id="UP000254677">
    <property type="component" value="Unassembled WGS sequence"/>
</dbReference>
<evidence type="ECO:0000256" key="5">
    <source>
        <dbReference type="ARBA" id="ARBA00022884"/>
    </source>
</evidence>
<dbReference type="SUPFAM" id="SSF140864">
    <property type="entry name" value="TROVE domain-like"/>
    <property type="match status" value="1"/>
</dbReference>
<dbReference type="GO" id="GO:1990904">
    <property type="term" value="C:ribonucleoprotein complex"/>
    <property type="evidence" value="ECO:0007669"/>
    <property type="project" value="UniProtKB-KW"/>
</dbReference>
<proteinExistence type="inferred from homology"/>
<dbReference type="GO" id="GO:0046872">
    <property type="term" value="F:metal ion binding"/>
    <property type="evidence" value="ECO:0007669"/>
    <property type="project" value="UniProtKB-KW"/>
</dbReference>
<dbReference type="GO" id="GO:0005737">
    <property type="term" value="C:cytoplasm"/>
    <property type="evidence" value="ECO:0007669"/>
    <property type="project" value="UniProtKB-SubCell"/>
</dbReference>
<name>A0A378J128_9GAMM</name>
<evidence type="ECO:0000256" key="2">
    <source>
        <dbReference type="ARBA" id="ARBA00007814"/>
    </source>
</evidence>
<evidence type="ECO:0000256" key="4">
    <source>
        <dbReference type="ARBA" id="ARBA00022723"/>
    </source>
</evidence>
<dbReference type="PANTHER" id="PTHR14202:SF0">
    <property type="entry name" value="RNA-BINDING PROTEIN RO60"/>
    <property type="match status" value="1"/>
</dbReference>
<protein>
    <submittedName>
        <fullName evidence="8">Ro sixty-related protein</fullName>
    </submittedName>
</protein>
<keyword evidence="9" id="KW-1185">Reference proteome</keyword>
<dbReference type="InterPro" id="IPR008858">
    <property type="entry name" value="TROVE_dom"/>
</dbReference>
<dbReference type="InterPro" id="IPR037214">
    <property type="entry name" value="TROVE_dom_sf"/>
</dbReference>
<dbReference type="PANTHER" id="PTHR14202">
    <property type="entry name" value="60 KDA RIBONUCLEOPROTEIN SSA/RO"/>
    <property type="match status" value="1"/>
</dbReference>
<evidence type="ECO:0000256" key="1">
    <source>
        <dbReference type="ARBA" id="ARBA00004496"/>
    </source>
</evidence>
<dbReference type="GO" id="GO:0003723">
    <property type="term" value="F:RNA binding"/>
    <property type="evidence" value="ECO:0007669"/>
    <property type="project" value="UniProtKB-KW"/>
</dbReference>
<gene>
    <name evidence="8" type="primary">rsr</name>
    <name evidence="8" type="ORF">NCTC13292_00966</name>
</gene>
<feature type="domain" description="TROVE" evidence="7">
    <location>
        <begin position="32"/>
        <end position="370"/>
    </location>
</feature>
<dbReference type="Pfam" id="PF25045">
    <property type="entry name" value="vWA_Ro60"/>
    <property type="match status" value="1"/>
</dbReference>
<accession>A0A378J128</accession>
<dbReference type="RefSeq" id="WP_181879324.1">
    <property type="nucleotide sequence ID" value="NZ_CAXYJE010000004.1"/>
</dbReference>
<comment type="subcellular location">
    <subcellularLocation>
        <location evidence="1">Cytoplasm</location>
    </subcellularLocation>
</comment>
<dbReference type="InterPro" id="IPR040322">
    <property type="entry name" value="TROVE2"/>
</dbReference>
<organism evidence="8 9">
    <name type="scientific">Legionella donaldsonii</name>
    <dbReference type="NCBI Taxonomy" id="45060"/>
    <lineage>
        <taxon>Bacteria</taxon>
        <taxon>Pseudomonadati</taxon>
        <taxon>Pseudomonadota</taxon>
        <taxon>Gammaproteobacteria</taxon>
        <taxon>Legionellales</taxon>
        <taxon>Legionellaceae</taxon>
        <taxon>Legionella</taxon>
    </lineage>
</organism>
<keyword evidence="6" id="KW-0687">Ribonucleoprotein</keyword>
<sequence>MCYQQIREFFVYWLSPLWLRGNSQIEPVAGQIANHAGGYYFPINDNQLLDRFLILGSEAGTYYATPAELTLDNTQTIQRLIEKDGVKVVNRIIEISGSGRAAKNKPALFALALATAAGDIETRNAALAALTKVARTGSHILQFVNFVNGLRGWGRGLRKAISLWFLELPLEQLSLQVVKYSQRGGWSMRDLLRLAHPQNNDKERCIIIDWIAHPQKTEAIIAAREKFRLIDGKYKVNEASDAVAAAQVIRQYSLPREVVPNKHLQDKEVWNALLVDMPMKAMIRNLAKMTEVGLLTPGSDASRYVANRLLDNEQLQNALVHPIDLLLAHKIYTQGHGQLGRLIWKPVPAISEALNTAFYSTFQQQACSNKRILLGLDISFSMRESMCSGSPVLSCLEAAGATALLFARSEPNIDIIGFNTRVHQLAIKTQRLNDALKSIRRIAWGGTDISLPIAYALKRKMELDAFVILTDNETWAGDNHLALLLNRYRQEVNPSIKLVVLATAANEGDVCDPNDALSLGLAGFDSAALGLITQFIKNEL</sequence>
<evidence type="ECO:0000259" key="7">
    <source>
        <dbReference type="PROSITE" id="PS50988"/>
    </source>
</evidence>